<evidence type="ECO:0000256" key="4">
    <source>
        <dbReference type="ARBA" id="ARBA00022777"/>
    </source>
</evidence>
<dbReference type="Pfam" id="PF02518">
    <property type="entry name" value="HATPase_c"/>
    <property type="match status" value="1"/>
</dbReference>
<keyword evidence="7" id="KW-0472">Membrane</keyword>
<dbReference type="PANTHER" id="PTHR24421:SF10">
    <property type="entry name" value="NITRATE_NITRITE SENSOR PROTEIN NARQ"/>
    <property type="match status" value="1"/>
</dbReference>
<keyword evidence="7" id="KW-0812">Transmembrane</keyword>
<protein>
    <recommendedName>
        <fullName evidence="2">histidine kinase</fullName>
        <ecNumber evidence="2">2.7.13.3</ecNumber>
    </recommendedName>
</protein>
<organism evidence="9">
    <name type="scientific">uncultured Thermomicrobiales bacterium</name>
    <dbReference type="NCBI Taxonomy" id="1645740"/>
    <lineage>
        <taxon>Bacteria</taxon>
        <taxon>Pseudomonadati</taxon>
        <taxon>Thermomicrobiota</taxon>
        <taxon>Thermomicrobia</taxon>
        <taxon>Thermomicrobiales</taxon>
        <taxon>environmental samples</taxon>
    </lineage>
</organism>
<keyword evidence="6" id="KW-0175">Coiled coil</keyword>
<feature type="transmembrane region" description="Helical" evidence="7">
    <location>
        <begin position="123"/>
        <end position="141"/>
    </location>
</feature>
<keyword evidence="7" id="KW-1133">Transmembrane helix</keyword>
<gene>
    <name evidence="9" type="ORF">AVDCRST_MAG49-2579</name>
</gene>
<dbReference type="GO" id="GO:0000160">
    <property type="term" value="P:phosphorelay signal transduction system"/>
    <property type="evidence" value="ECO:0007669"/>
    <property type="project" value="UniProtKB-KW"/>
</dbReference>
<dbReference type="InterPro" id="IPR036890">
    <property type="entry name" value="HATPase_C_sf"/>
</dbReference>
<dbReference type="InterPro" id="IPR050482">
    <property type="entry name" value="Sensor_HK_TwoCompSys"/>
</dbReference>
<dbReference type="PRINTS" id="PR00344">
    <property type="entry name" value="BCTRLSENSOR"/>
</dbReference>
<feature type="transmembrane region" description="Helical" evidence="7">
    <location>
        <begin position="83"/>
        <end position="103"/>
    </location>
</feature>
<evidence type="ECO:0000256" key="1">
    <source>
        <dbReference type="ARBA" id="ARBA00000085"/>
    </source>
</evidence>
<dbReference type="CDD" id="cd16917">
    <property type="entry name" value="HATPase_UhpB-NarQ-NarX-like"/>
    <property type="match status" value="1"/>
</dbReference>
<evidence type="ECO:0000256" key="5">
    <source>
        <dbReference type="ARBA" id="ARBA00023012"/>
    </source>
</evidence>
<evidence type="ECO:0000259" key="8">
    <source>
        <dbReference type="PROSITE" id="PS50109"/>
    </source>
</evidence>
<evidence type="ECO:0000256" key="2">
    <source>
        <dbReference type="ARBA" id="ARBA00012438"/>
    </source>
</evidence>
<evidence type="ECO:0000256" key="6">
    <source>
        <dbReference type="SAM" id="Coils"/>
    </source>
</evidence>
<dbReference type="SUPFAM" id="SSF55874">
    <property type="entry name" value="ATPase domain of HSP90 chaperone/DNA topoisomerase II/histidine kinase"/>
    <property type="match status" value="1"/>
</dbReference>
<feature type="domain" description="Histidine kinase" evidence="8">
    <location>
        <begin position="297"/>
        <end position="383"/>
    </location>
</feature>
<dbReference type="PANTHER" id="PTHR24421">
    <property type="entry name" value="NITRATE/NITRITE SENSOR PROTEIN NARX-RELATED"/>
    <property type="match status" value="1"/>
</dbReference>
<keyword evidence="5" id="KW-0902">Two-component regulatory system</keyword>
<reference evidence="9" key="1">
    <citation type="submission" date="2020-02" db="EMBL/GenBank/DDBJ databases">
        <authorList>
            <person name="Meier V. D."/>
        </authorList>
    </citation>
    <scope>NUCLEOTIDE SEQUENCE</scope>
    <source>
        <strain evidence="9">AVDCRST_MAG49</strain>
    </source>
</reference>
<dbReference type="EC" id="2.7.13.3" evidence="2"/>
<sequence>MPSLSVTVARPPSARLVAVGAVVLALLSGVSGGLWEARTTGEIGARIAIWTLLDLAGALAFVLVVAFVGRVVTPAVLTVSPRVLGPAVSYGTYAAGGVAGGFVRRLVGSVPALRPAEPWPWNYYADVWSLVAAAVVLGFVANQYTAFLERLHAHERTLTEQVGQLRQSRQQITAAEERLRREIAELLHGRVQTRLLVIWYRLGECERLLAVDPARASAVLAEARAQIDEIREQDVREASHLLHPSIIRVGLGPAIRSLASQPAGDLAVTVEVAPELAALDDPAENRIPEGVRLVAYRVVEEALNNAYRHAAAGTVAVRLDLDPRGQLRVTVADDGRGFDTARLQEGLGLGSISAWVGQIDGGGRLTSSPGRGTTLEVVLPLPVAPTSQPPGVPSASPRAAFRVEPTQICPAAAGLASE</sequence>
<evidence type="ECO:0000313" key="9">
    <source>
        <dbReference type="EMBL" id="CAA9562029.1"/>
    </source>
</evidence>
<proteinExistence type="predicted"/>
<dbReference type="Gene3D" id="3.30.565.10">
    <property type="entry name" value="Histidine kinase-like ATPase, C-terminal domain"/>
    <property type="match status" value="1"/>
</dbReference>
<feature type="coiled-coil region" evidence="6">
    <location>
        <begin position="158"/>
        <end position="185"/>
    </location>
</feature>
<dbReference type="InterPro" id="IPR004358">
    <property type="entry name" value="Sig_transdc_His_kin-like_C"/>
</dbReference>
<evidence type="ECO:0000256" key="7">
    <source>
        <dbReference type="SAM" id="Phobius"/>
    </source>
</evidence>
<comment type="catalytic activity">
    <reaction evidence="1">
        <text>ATP + protein L-histidine = ADP + protein N-phospho-L-histidine.</text>
        <dbReference type="EC" id="2.7.13.3"/>
    </reaction>
</comment>
<dbReference type="PROSITE" id="PS50109">
    <property type="entry name" value="HIS_KIN"/>
    <property type="match status" value="1"/>
</dbReference>
<dbReference type="SMART" id="SM00387">
    <property type="entry name" value="HATPase_c"/>
    <property type="match status" value="1"/>
</dbReference>
<keyword evidence="3" id="KW-0808">Transferase</keyword>
<feature type="transmembrane region" description="Helical" evidence="7">
    <location>
        <begin position="48"/>
        <end position="71"/>
    </location>
</feature>
<dbReference type="GO" id="GO:0004673">
    <property type="term" value="F:protein histidine kinase activity"/>
    <property type="evidence" value="ECO:0007669"/>
    <property type="project" value="UniProtKB-EC"/>
</dbReference>
<dbReference type="AlphaFoldDB" id="A0A6J4UWQ3"/>
<dbReference type="EMBL" id="CADCWG010000170">
    <property type="protein sequence ID" value="CAA9562029.1"/>
    <property type="molecule type" value="Genomic_DNA"/>
</dbReference>
<dbReference type="InterPro" id="IPR003594">
    <property type="entry name" value="HATPase_dom"/>
</dbReference>
<dbReference type="InterPro" id="IPR005467">
    <property type="entry name" value="His_kinase_dom"/>
</dbReference>
<name>A0A6J4UWQ3_9BACT</name>
<accession>A0A6J4UWQ3</accession>
<evidence type="ECO:0000256" key="3">
    <source>
        <dbReference type="ARBA" id="ARBA00022679"/>
    </source>
</evidence>
<keyword evidence="4" id="KW-0418">Kinase</keyword>